<gene>
    <name evidence="7" type="ORF">ACFSKL_17700</name>
</gene>
<keyword evidence="2" id="KW-0479">Metal-binding</keyword>
<sequence length="366" mass="40284">MESDILTNNDYTSKAISLLQDLIKIPSFSKEESATADTIATFLDIHQIASQRIGNNIIAYNKYFEDSKPSILLNSHHDTVKPNSGYTKNPFDASIEEGKLFGLGSNDAGGCLVSLILTFIHYYSQKLPYNIILVASAEEEISGKNGIESIINHLPKIELAIVGEPTLMQMAVAEKGLMVIDAVIRGRAGHAARDEGENAIYKALEDLDTVKNYQFERKSPFLGNTKVSATIIQAGSQHNVVPDTCTYTLDVRVTDSYTLTEALDELNTVLKAELTPRSMRLNSSRVPDGHKILQTANKLNLIQYGSPTLSDQALIPYPSIKIGPGDSARSHTPDEFIYLEEIHSGIKGYINLLNSYIFDESKSNVI</sequence>
<evidence type="ECO:0000256" key="5">
    <source>
        <dbReference type="ARBA" id="ARBA00023285"/>
    </source>
</evidence>
<proteinExistence type="predicted"/>
<evidence type="ECO:0000256" key="2">
    <source>
        <dbReference type="ARBA" id="ARBA00022723"/>
    </source>
</evidence>
<dbReference type="SUPFAM" id="SSF55031">
    <property type="entry name" value="Bacterial exopeptidase dimerisation domain"/>
    <property type="match status" value="1"/>
</dbReference>
<comment type="caution">
    <text evidence="7">The sequence shown here is derived from an EMBL/GenBank/DDBJ whole genome shotgun (WGS) entry which is preliminary data.</text>
</comment>
<dbReference type="PROSITE" id="PS00758">
    <property type="entry name" value="ARGE_DAPE_CPG2_1"/>
    <property type="match status" value="1"/>
</dbReference>
<organism evidence="7 8">
    <name type="scientific">Belliella marina</name>
    <dbReference type="NCBI Taxonomy" id="1644146"/>
    <lineage>
        <taxon>Bacteria</taxon>
        <taxon>Pseudomonadati</taxon>
        <taxon>Bacteroidota</taxon>
        <taxon>Cytophagia</taxon>
        <taxon>Cytophagales</taxon>
        <taxon>Cyclobacteriaceae</taxon>
        <taxon>Belliella</taxon>
    </lineage>
</organism>
<feature type="domain" description="Peptidase M20 dimerisation" evidence="6">
    <location>
        <begin position="173"/>
        <end position="274"/>
    </location>
</feature>
<protein>
    <submittedName>
        <fullName evidence="7">M20 family metallo-hydrolase</fullName>
    </submittedName>
</protein>
<dbReference type="Proteomes" id="UP001597361">
    <property type="component" value="Unassembled WGS sequence"/>
</dbReference>
<dbReference type="RefSeq" id="WP_376887859.1">
    <property type="nucleotide sequence ID" value="NZ_JBHUHR010000045.1"/>
</dbReference>
<keyword evidence="3" id="KW-0378">Hydrolase</keyword>
<dbReference type="EMBL" id="JBHUHR010000045">
    <property type="protein sequence ID" value="MFD2036643.1"/>
    <property type="molecule type" value="Genomic_DNA"/>
</dbReference>
<dbReference type="Gene3D" id="3.40.630.10">
    <property type="entry name" value="Zn peptidases"/>
    <property type="match status" value="1"/>
</dbReference>
<dbReference type="InterPro" id="IPR011650">
    <property type="entry name" value="Peptidase_M20_dimer"/>
</dbReference>
<dbReference type="Pfam" id="PF07687">
    <property type="entry name" value="M20_dimer"/>
    <property type="match status" value="1"/>
</dbReference>
<evidence type="ECO:0000259" key="6">
    <source>
        <dbReference type="Pfam" id="PF07687"/>
    </source>
</evidence>
<keyword evidence="5" id="KW-0170">Cobalt</keyword>
<comment type="cofactor">
    <cofactor evidence="1">
        <name>Zn(2+)</name>
        <dbReference type="ChEBI" id="CHEBI:29105"/>
    </cofactor>
</comment>
<dbReference type="CDD" id="cd05651">
    <property type="entry name" value="M20_ArgE_DapE-like"/>
    <property type="match status" value="1"/>
</dbReference>
<dbReference type="InterPro" id="IPR036264">
    <property type="entry name" value="Bact_exopeptidase_dim_dom"/>
</dbReference>
<dbReference type="PANTHER" id="PTHR43808:SF31">
    <property type="entry name" value="N-ACETYL-L-CITRULLINE DEACETYLASE"/>
    <property type="match status" value="1"/>
</dbReference>
<dbReference type="InterPro" id="IPR002933">
    <property type="entry name" value="Peptidase_M20"/>
</dbReference>
<keyword evidence="4" id="KW-0862">Zinc</keyword>
<dbReference type="Pfam" id="PF01546">
    <property type="entry name" value="Peptidase_M20"/>
    <property type="match status" value="1"/>
</dbReference>
<evidence type="ECO:0000256" key="4">
    <source>
        <dbReference type="ARBA" id="ARBA00022833"/>
    </source>
</evidence>
<dbReference type="InterPro" id="IPR050072">
    <property type="entry name" value="Peptidase_M20A"/>
</dbReference>
<evidence type="ECO:0000313" key="7">
    <source>
        <dbReference type="EMBL" id="MFD2036643.1"/>
    </source>
</evidence>
<name>A0ABW4VTI1_9BACT</name>
<dbReference type="SUPFAM" id="SSF53187">
    <property type="entry name" value="Zn-dependent exopeptidases"/>
    <property type="match status" value="1"/>
</dbReference>
<keyword evidence="8" id="KW-1185">Reference proteome</keyword>
<dbReference type="PANTHER" id="PTHR43808">
    <property type="entry name" value="ACETYLORNITHINE DEACETYLASE"/>
    <property type="match status" value="1"/>
</dbReference>
<evidence type="ECO:0000313" key="8">
    <source>
        <dbReference type="Proteomes" id="UP001597361"/>
    </source>
</evidence>
<evidence type="ECO:0000256" key="3">
    <source>
        <dbReference type="ARBA" id="ARBA00022801"/>
    </source>
</evidence>
<dbReference type="Gene3D" id="3.30.70.360">
    <property type="match status" value="1"/>
</dbReference>
<dbReference type="InterPro" id="IPR001261">
    <property type="entry name" value="ArgE/DapE_CS"/>
</dbReference>
<accession>A0ABW4VTI1</accession>
<reference evidence="8" key="1">
    <citation type="journal article" date="2019" name="Int. J. Syst. Evol. Microbiol.">
        <title>The Global Catalogue of Microorganisms (GCM) 10K type strain sequencing project: providing services to taxonomists for standard genome sequencing and annotation.</title>
        <authorList>
            <consortium name="The Broad Institute Genomics Platform"/>
            <consortium name="The Broad Institute Genome Sequencing Center for Infectious Disease"/>
            <person name="Wu L."/>
            <person name="Ma J."/>
        </authorList>
    </citation>
    <scope>NUCLEOTIDE SEQUENCE [LARGE SCALE GENOMIC DNA]</scope>
    <source>
        <strain evidence="8">CGMCC 1.15180</strain>
    </source>
</reference>
<evidence type="ECO:0000256" key="1">
    <source>
        <dbReference type="ARBA" id="ARBA00001947"/>
    </source>
</evidence>